<organism evidence="2 3">
    <name type="scientific">Nelumbo nucifera</name>
    <name type="common">Sacred lotus</name>
    <dbReference type="NCBI Taxonomy" id="4432"/>
    <lineage>
        <taxon>Eukaryota</taxon>
        <taxon>Viridiplantae</taxon>
        <taxon>Streptophyta</taxon>
        <taxon>Embryophyta</taxon>
        <taxon>Tracheophyta</taxon>
        <taxon>Spermatophyta</taxon>
        <taxon>Magnoliopsida</taxon>
        <taxon>Proteales</taxon>
        <taxon>Nelumbonaceae</taxon>
        <taxon>Nelumbo</taxon>
    </lineage>
</organism>
<evidence type="ECO:0000313" key="2">
    <source>
        <dbReference type="EMBL" id="DAD34311.1"/>
    </source>
</evidence>
<proteinExistence type="predicted"/>
<keyword evidence="3" id="KW-1185">Reference proteome</keyword>
<feature type="compositionally biased region" description="Polar residues" evidence="1">
    <location>
        <begin position="32"/>
        <end position="42"/>
    </location>
</feature>
<comment type="caution">
    <text evidence="2">The sequence shown here is derived from an EMBL/GenBank/DDBJ whole genome shotgun (WGS) entry which is preliminary data.</text>
</comment>
<evidence type="ECO:0000313" key="3">
    <source>
        <dbReference type="Proteomes" id="UP000607653"/>
    </source>
</evidence>
<feature type="compositionally biased region" description="Polar residues" evidence="1">
    <location>
        <begin position="1"/>
        <end position="13"/>
    </location>
</feature>
<dbReference type="AlphaFoldDB" id="A0A822YRW3"/>
<dbReference type="Proteomes" id="UP000607653">
    <property type="component" value="Unassembled WGS sequence"/>
</dbReference>
<name>A0A822YRW3_NELNU</name>
<sequence>MPIPNSSYPNGLSFSEKEASQTPSTPDEEFEITQNNLAHFPK</sequence>
<dbReference type="EMBL" id="DUZY01000004">
    <property type="protein sequence ID" value="DAD34311.1"/>
    <property type="molecule type" value="Genomic_DNA"/>
</dbReference>
<accession>A0A822YRW3</accession>
<evidence type="ECO:0000256" key="1">
    <source>
        <dbReference type="SAM" id="MobiDB-lite"/>
    </source>
</evidence>
<reference evidence="2 3" key="1">
    <citation type="journal article" date="2020" name="Mol. Biol. Evol.">
        <title>Distinct Expression and Methylation Patterns for Genes with Different Fates following a Single Whole-Genome Duplication in Flowering Plants.</title>
        <authorList>
            <person name="Shi T."/>
            <person name="Rahmani R.S."/>
            <person name="Gugger P.F."/>
            <person name="Wang M."/>
            <person name="Li H."/>
            <person name="Zhang Y."/>
            <person name="Li Z."/>
            <person name="Wang Q."/>
            <person name="Van de Peer Y."/>
            <person name="Marchal K."/>
            <person name="Chen J."/>
        </authorList>
    </citation>
    <scope>NUCLEOTIDE SEQUENCE [LARGE SCALE GENOMIC DNA]</scope>
    <source>
        <tissue evidence="2">Leaf</tissue>
    </source>
</reference>
<protein>
    <submittedName>
        <fullName evidence="2">Uncharacterized protein</fullName>
    </submittedName>
</protein>
<feature type="region of interest" description="Disordered" evidence="1">
    <location>
        <begin position="1"/>
        <end position="42"/>
    </location>
</feature>
<gene>
    <name evidence="2" type="ORF">HUJ06_004951</name>
</gene>